<dbReference type="InterPro" id="IPR035919">
    <property type="entry name" value="EAL_sf"/>
</dbReference>
<protein>
    <submittedName>
        <fullName evidence="5">Phytochrome-like protein cph2</fullName>
    </submittedName>
</protein>
<dbReference type="NCBIfam" id="TIGR00254">
    <property type="entry name" value="GGDEF"/>
    <property type="match status" value="1"/>
</dbReference>
<reference evidence="5 6" key="1">
    <citation type="journal article" date="2015" name="Genome Biol. Evol.">
        <title>Characterization of Three Mycobacterium spp. with Potential Use in Bioremediation by Genome Sequencing and Comparative Genomics.</title>
        <authorList>
            <person name="Das S."/>
            <person name="Pettersson B.M."/>
            <person name="Behra P.R."/>
            <person name="Ramesh M."/>
            <person name="Dasgupta S."/>
            <person name="Bhattacharya A."/>
            <person name="Kirsebom L.A."/>
        </authorList>
    </citation>
    <scope>NUCLEOTIDE SEQUENCE [LARGE SCALE GENOMIC DNA]</scope>
    <source>
        <strain evidence="5 6">DSM 44219</strain>
    </source>
</reference>
<dbReference type="CDD" id="cd01949">
    <property type="entry name" value="GGDEF"/>
    <property type="match status" value="1"/>
</dbReference>
<feature type="domain" description="GGDEF" evidence="4">
    <location>
        <begin position="354"/>
        <end position="487"/>
    </location>
</feature>
<dbReference type="Gene3D" id="3.30.70.270">
    <property type="match status" value="1"/>
</dbReference>
<keyword evidence="6" id="KW-1185">Reference proteome</keyword>
<comment type="caution">
    <text evidence="5">The sequence shown here is derived from an EMBL/GenBank/DDBJ whole genome shotgun (WGS) entry which is preliminary data.</text>
</comment>
<dbReference type="SMART" id="SM00267">
    <property type="entry name" value="GGDEF"/>
    <property type="match status" value="1"/>
</dbReference>
<evidence type="ECO:0000259" key="4">
    <source>
        <dbReference type="PROSITE" id="PS50887"/>
    </source>
</evidence>
<keyword evidence="2" id="KW-0472">Membrane</keyword>
<evidence type="ECO:0000259" key="3">
    <source>
        <dbReference type="PROSITE" id="PS50883"/>
    </source>
</evidence>
<feature type="transmembrane region" description="Helical" evidence="2">
    <location>
        <begin position="165"/>
        <end position="189"/>
    </location>
</feature>
<dbReference type="Pfam" id="PF00563">
    <property type="entry name" value="EAL"/>
    <property type="match status" value="1"/>
</dbReference>
<name>A0A0J6WNC6_MYCCU</name>
<dbReference type="InterPro" id="IPR029787">
    <property type="entry name" value="Nucleotide_cyclase"/>
</dbReference>
<dbReference type="InterPro" id="IPR043128">
    <property type="entry name" value="Rev_trsase/Diguanyl_cyclase"/>
</dbReference>
<dbReference type="InterPro" id="IPR001633">
    <property type="entry name" value="EAL_dom"/>
</dbReference>
<dbReference type="Gene3D" id="3.20.20.450">
    <property type="entry name" value="EAL domain"/>
    <property type="match status" value="1"/>
</dbReference>
<dbReference type="SUPFAM" id="SSF55073">
    <property type="entry name" value="Nucleotide cyclase"/>
    <property type="match status" value="1"/>
</dbReference>
<feature type="region of interest" description="Disordered" evidence="1">
    <location>
        <begin position="745"/>
        <end position="774"/>
    </location>
</feature>
<feature type="transmembrane region" description="Helical" evidence="2">
    <location>
        <begin position="196"/>
        <end position="219"/>
    </location>
</feature>
<proteinExistence type="predicted"/>
<dbReference type="Pfam" id="PF00990">
    <property type="entry name" value="GGDEF"/>
    <property type="match status" value="1"/>
</dbReference>
<dbReference type="InterPro" id="IPR052155">
    <property type="entry name" value="Biofilm_reg_signaling"/>
</dbReference>
<feature type="transmembrane region" description="Helical" evidence="2">
    <location>
        <begin position="105"/>
        <end position="123"/>
    </location>
</feature>
<feature type="domain" description="EAL" evidence="3">
    <location>
        <begin position="511"/>
        <end position="769"/>
    </location>
</feature>
<evidence type="ECO:0000256" key="2">
    <source>
        <dbReference type="SAM" id="Phobius"/>
    </source>
</evidence>
<feature type="transmembrane region" description="Helical" evidence="2">
    <location>
        <begin position="231"/>
        <end position="248"/>
    </location>
</feature>
<dbReference type="PANTHER" id="PTHR44757:SF2">
    <property type="entry name" value="BIOFILM ARCHITECTURE MAINTENANCE PROTEIN MBAA"/>
    <property type="match status" value="1"/>
</dbReference>
<feature type="transmembrane region" description="Helical" evidence="2">
    <location>
        <begin position="269"/>
        <end position="287"/>
    </location>
</feature>
<dbReference type="PROSITE" id="PS50887">
    <property type="entry name" value="GGDEF"/>
    <property type="match status" value="1"/>
</dbReference>
<dbReference type="CDD" id="cd01948">
    <property type="entry name" value="EAL"/>
    <property type="match status" value="1"/>
</dbReference>
<organism evidence="5 6">
    <name type="scientific">Mycolicibacterium chubuense</name>
    <name type="common">Mycobacterium chubuense</name>
    <dbReference type="NCBI Taxonomy" id="1800"/>
    <lineage>
        <taxon>Bacteria</taxon>
        <taxon>Bacillati</taxon>
        <taxon>Actinomycetota</taxon>
        <taxon>Actinomycetes</taxon>
        <taxon>Mycobacteriales</taxon>
        <taxon>Mycobacteriaceae</taxon>
        <taxon>Mycolicibacterium</taxon>
    </lineage>
</organism>
<dbReference type="SMART" id="SM00052">
    <property type="entry name" value="EAL"/>
    <property type="match status" value="1"/>
</dbReference>
<evidence type="ECO:0000313" key="6">
    <source>
        <dbReference type="Proteomes" id="UP000036176"/>
    </source>
</evidence>
<gene>
    <name evidence="5" type="primary">cph2_1</name>
    <name evidence="5" type="ORF">MCHUDSM44219_01137</name>
</gene>
<dbReference type="PROSITE" id="PS50883">
    <property type="entry name" value="EAL"/>
    <property type="match status" value="1"/>
</dbReference>
<keyword evidence="2" id="KW-0812">Transmembrane</keyword>
<dbReference type="AlphaFoldDB" id="A0A0J6WNC6"/>
<feature type="transmembrane region" description="Helical" evidence="2">
    <location>
        <begin position="41"/>
        <end position="62"/>
    </location>
</feature>
<dbReference type="PATRIC" id="fig|1800.3.peg.1141"/>
<dbReference type="PANTHER" id="PTHR44757">
    <property type="entry name" value="DIGUANYLATE CYCLASE DGCP"/>
    <property type="match status" value="1"/>
</dbReference>
<accession>A0A0J6WNC6</accession>
<dbReference type="Proteomes" id="UP000036176">
    <property type="component" value="Unassembled WGS sequence"/>
</dbReference>
<dbReference type="InterPro" id="IPR000160">
    <property type="entry name" value="GGDEF_dom"/>
</dbReference>
<feature type="transmembrane region" description="Helical" evidence="2">
    <location>
        <begin position="135"/>
        <end position="153"/>
    </location>
</feature>
<evidence type="ECO:0000313" key="5">
    <source>
        <dbReference type="EMBL" id="KMO83573.1"/>
    </source>
</evidence>
<sequence length="834" mass="89527">MGRYPRQMIAPMAAPLGLVLALAALLAVAGDQPAVRVADDLVNFGLLVYATVCAALAARSALGRLHRAWVLMTAALAAWALGDAIWLLYELILRQDAPVPSAADAFYVVFALLAIAAMTQFVAEPMRESRLRITLDGITVALCLFLLAWILALHTVYDAYRDDRAALFVTLLYPASDLAMLTIAVVTLLRADARQRVVLTVLSTAIAVMAVADIAYAVLLAGNRYQTGDPIDAAWGAAAVLFAAAALISRRTPTPRPPALSVPSNASLWLPYIPLLLAGTIGPPLVMSGLERFVVPLIVVAVCLRQSVAAWENRRLLAAAADQALRDPLTGLANTALFDDRLAHAMMLRSRIDRSVAVLSLDLDDFKLINDNLGHSAADRLLADVARRLAACARTGDTVARTGGDEFALLLEGPFDESETVAQQVSDAFDIPFTVDGHDILLRPSIGVTVASMSEPDLTPEVLRERAAIAMQAAKRARSPEVHTFSADMVPADGDGADAAARRSGGDGAAQIRLLGELRHAIDHNGLDVVYQPKISLRTGDTVGVEALLRWPHPQRGLLLPDAFLSLIRERGLIQRVTDLVLNKALDDTARWYGHDTRIPVAVNLFAPSLRETDLPDKLCRELGRRGLPTDLLTVEITEDIVLSEMDLVTAVLRRLREYGVRVAIDDFGSGYSSLSYLRDLPIDEVKLLRSPATPGRRPSRRRSSTSPTTWGPPWWPRESKTPRPPTGCASTAAMWGRAICSAGPSKRGGSVALPTRTPGARTTLQSSVPHDASRCRRVAPAPAAPSRLQSSLCCRGHAIPSVACSCAGNDVAIAPVSPRAPVGAKVPGWQTRR</sequence>
<feature type="region of interest" description="Disordered" evidence="1">
    <location>
        <begin position="691"/>
        <end position="730"/>
    </location>
</feature>
<feature type="transmembrane region" description="Helical" evidence="2">
    <location>
        <begin position="69"/>
        <end position="89"/>
    </location>
</feature>
<dbReference type="EMBL" id="JYNX01000022">
    <property type="protein sequence ID" value="KMO83573.1"/>
    <property type="molecule type" value="Genomic_DNA"/>
</dbReference>
<dbReference type="SUPFAM" id="SSF141868">
    <property type="entry name" value="EAL domain-like"/>
    <property type="match status" value="1"/>
</dbReference>
<keyword evidence="2" id="KW-1133">Transmembrane helix</keyword>
<evidence type="ECO:0000256" key="1">
    <source>
        <dbReference type="SAM" id="MobiDB-lite"/>
    </source>
</evidence>